<feature type="domain" description="Glycosyl-hydrolase 97 catalytic" evidence="7">
    <location>
        <begin position="305"/>
        <end position="459"/>
    </location>
</feature>
<evidence type="ECO:0000259" key="8">
    <source>
        <dbReference type="Pfam" id="PF14508"/>
    </source>
</evidence>
<dbReference type="AlphaFoldDB" id="A0A3S3YXN4"/>
<evidence type="ECO:0000256" key="2">
    <source>
        <dbReference type="ARBA" id="ARBA00011245"/>
    </source>
</evidence>
<dbReference type="EMBL" id="SBIW01000011">
    <property type="protein sequence ID" value="RWY48391.1"/>
    <property type="molecule type" value="Genomic_DNA"/>
</dbReference>
<keyword evidence="3 10" id="KW-0378">Hydrolase</keyword>
<keyword evidence="5" id="KW-0326">Glycosidase</keyword>
<evidence type="ECO:0000313" key="10">
    <source>
        <dbReference type="EMBL" id="RWY48391.1"/>
    </source>
</evidence>
<dbReference type="InterPro" id="IPR019563">
    <property type="entry name" value="GH97_catalytic"/>
</dbReference>
<gene>
    <name evidence="10" type="ORF">EPL05_19825</name>
</gene>
<comment type="cofactor">
    <cofactor evidence="1">
        <name>Ca(2+)</name>
        <dbReference type="ChEBI" id="CHEBI:29108"/>
    </cofactor>
</comment>
<feature type="domain" description="Glycosyl-hydrolase 97 C-terminal oligomerisation" evidence="9">
    <location>
        <begin position="554"/>
        <end position="652"/>
    </location>
</feature>
<evidence type="ECO:0000256" key="3">
    <source>
        <dbReference type="ARBA" id="ARBA00022801"/>
    </source>
</evidence>
<keyword evidence="11" id="KW-1185">Reference proteome</keyword>
<dbReference type="PANTHER" id="PTHR35803">
    <property type="entry name" value="GLUCAN 1,4-ALPHA-GLUCOSIDASE SUSB-RELATED"/>
    <property type="match status" value="1"/>
</dbReference>
<evidence type="ECO:0000256" key="4">
    <source>
        <dbReference type="ARBA" id="ARBA00022837"/>
    </source>
</evidence>
<dbReference type="InterPro" id="IPR014718">
    <property type="entry name" value="GH-type_carb-bd"/>
</dbReference>
<feature type="signal peptide" evidence="6">
    <location>
        <begin position="1"/>
        <end position="23"/>
    </location>
</feature>
<evidence type="ECO:0000313" key="11">
    <source>
        <dbReference type="Proteomes" id="UP000286701"/>
    </source>
</evidence>
<evidence type="ECO:0000259" key="9">
    <source>
        <dbReference type="Pfam" id="PF14509"/>
    </source>
</evidence>
<dbReference type="Pfam" id="PF14508">
    <property type="entry name" value="GH97_N"/>
    <property type="match status" value="1"/>
</dbReference>
<dbReference type="GO" id="GO:0016798">
    <property type="term" value="F:hydrolase activity, acting on glycosyl bonds"/>
    <property type="evidence" value="ECO:0007669"/>
    <property type="project" value="UniProtKB-KW"/>
</dbReference>
<name>A0A3S3YXN4_9SPHI</name>
<dbReference type="Pfam" id="PF10566">
    <property type="entry name" value="Glyco_hydro_97"/>
    <property type="match status" value="1"/>
</dbReference>
<comment type="subunit">
    <text evidence="2">Monomer.</text>
</comment>
<dbReference type="InterPro" id="IPR052720">
    <property type="entry name" value="Glycosyl_hydrolase_97"/>
</dbReference>
<comment type="caution">
    <text evidence="10">The sequence shown here is derived from an EMBL/GenBank/DDBJ whole genome shotgun (WGS) entry which is preliminary data.</text>
</comment>
<dbReference type="InterPro" id="IPR013785">
    <property type="entry name" value="Aldolase_TIM"/>
</dbReference>
<dbReference type="PANTHER" id="PTHR35803:SF2">
    <property type="entry name" value="RETAINING ALPHA-GALACTOSIDASE"/>
    <property type="match status" value="1"/>
</dbReference>
<evidence type="ECO:0000256" key="5">
    <source>
        <dbReference type="ARBA" id="ARBA00023295"/>
    </source>
</evidence>
<feature type="domain" description="Glycosyl-hydrolase 97 N-terminal" evidence="8">
    <location>
        <begin position="30"/>
        <end position="285"/>
    </location>
</feature>
<reference evidence="10 11" key="1">
    <citation type="submission" date="2019-01" db="EMBL/GenBank/DDBJ databases">
        <title>Mucilaginibacter antarcticum sp. nov., isolated from antarctic soil.</title>
        <authorList>
            <person name="Yan Y.-Q."/>
            <person name="Du Z.-J."/>
        </authorList>
    </citation>
    <scope>NUCLEOTIDE SEQUENCE [LARGE SCALE GENOMIC DNA]</scope>
    <source>
        <strain evidence="10 11">F01003</strain>
    </source>
</reference>
<dbReference type="Gene3D" id="2.70.98.10">
    <property type="match status" value="1"/>
</dbReference>
<dbReference type="InterPro" id="IPR013780">
    <property type="entry name" value="Glyco_hydro_b"/>
</dbReference>
<evidence type="ECO:0000259" key="7">
    <source>
        <dbReference type="Pfam" id="PF10566"/>
    </source>
</evidence>
<feature type="chain" id="PRO_5018763673" evidence="6">
    <location>
        <begin position="24"/>
        <end position="653"/>
    </location>
</feature>
<keyword evidence="4" id="KW-0106">Calcium</keyword>
<accession>A0A3S3YXN4</accession>
<protein>
    <submittedName>
        <fullName evidence="10">Glycoside hydrolase family 97 protein</fullName>
    </submittedName>
</protein>
<dbReference type="InterPro" id="IPR029486">
    <property type="entry name" value="GH97_N"/>
</dbReference>
<dbReference type="RefSeq" id="WP_128535739.1">
    <property type="nucleotide sequence ID" value="NZ_SBIW01000011.1"/>
</dbReference>
<dbReference type="Gene3D" id="2.60.40.1180">
    <property type="entry name" value="Golgi alpha-mannosidase II"/>
    <property type="match status" value="1"/>
</dbReference>
<dbReference type="OrthoDB" id="57532at2"/>
<dbReference type="GO" id="GO:0030246">
    <property type="term" value="F:carbohydrate binding"/>
    <property type="evidence" value="ECO:0007669"/>
    <property type="project" value="InterPro"/>
</dbReference>
<dbReference type="InterPro" id="IPR029483">
    <property type="entry name" value="GH97_C"/>
</dbReference>
<proteinExistence type="predicted"/>
<sequence>MKLSKKVANSLILFLGMATQVLAQRKPIELVSPNGELKVSINLSDKIYYSIAGGSQNLLTNNHLGLILNDGTLGENPILVSARKTKGEEIIKPYVPLKFSTIRSTYNDLLLTFKGNYAVEFRAFDDGVAYRFITSKKGNIEVLNEDFSVNFPGNYLLHLQQNNSFKTSYEELYQHVESANWKATDKMADLPALIDTKNRYKILISESDLSDYPGMFLKGTGSGAEATFPKAPLEFGPDGDRSQKILKSADYIAKTIGARNFPWRYFVITKDDRQLMTNTMTLKLASKSVIADPSWIKPGQASWEWWNDATPYGPDVNFVSGYNLDTYKYYIDFASKYGIKYIVMDEGWANKTTDPYTPNPKVDVKELIRYGKTKNVDIILWLTWLTVHNNMGLFKTFQEWGIKGVKIDFMDRSDQWMVNYYENVVKEAAKYQIFVDFHGAFKPSGLEYKYPNLISYEGVRGLEQMQGCFPDNSIYLPFMRNAVGPMDFTPGAMINMQPDVNQATRPNASANGTRVNQLAMYVVFESGVQMLCDNPTLYYRNADCTEFISSVPTTWDETKPLIATVGELAVTAKRKGDKWFIGGITNSKQPSRDIELNFDFLDKGKTYTMTYFEDGINAGKQAMDYRKKTIQVKAGDKLAIKMVRNGGWAAVLN</sequence>
<organism evidence="10 11">
    <name type="scientific">Mucilaginibacter gilvus</name>
    <dbReference type="NCBI Taxonomy" id="2305909"/>
    <lineage>
        <taxon>Bacteria</taxon>
        <taxon>Pseudomonadati</taxon>
        <taxon>Bacteroidota</taxon>
        <taxon>Sphingobacteriia</taxon>
        <taxon>Sphingobacteriales</taxon>
        <taxon>Sphingobacteriaceae</taxon>
        <taxon>Mucilaginibacter</taxon>
    </lineage>
</organism>
<evidence type="ECO:0000256" key="6">
    <source>
        <dbReference type="SAM" id="SignalP"/>
    </source>
</evidence>
<keyword evidence="6" id="KW-0732">Signal</keyword>
<evidence type="ECO:0000256" key="1">
    <source>
        <dbReference type="ARBA" id="ARBA00001913"/>
    </source>
</evidence>
<dbReference type="Proteomes" id="UP000286701">
    <property type="component" value="Unassembled WGS sequence"/>
</dbReference>
<dbReference type="SUPFAM" id="SSF51445">
    <property type="entry name" value="(Trans)glycosidases"/>
    <property type="match status" value="1"/>
</dbReference>
<dbReference type="Pfam" id="PF14509">
    <property type="entry name" value="GH97_C"/>
    <property type="match status" value="1"/>
</dbReference>
<dbReference type="InterPro" id="IPR017853">
    <property type="entry name" value="GH"/>
</dbReference>
<dbReference type="Gene3D" id="3.20.20.70">
    <property type="entry name" value="Aldolase class I"/>
    <property type="match status" value="1"/>
</dbReference>